<gene>
    <name evidence="11" type="ORF">NCGR_LOCUS14327</name>
</gene>
<dbReference type="InterPro" id="IPR027417">
    <property type="entry name" value="P-loop_NTPase"/>
</dbReference>
<evidence type="ECO:0000259" key="7">
    <source>
        <dbReference type="Pfam" id="PF00931"/>
    </source>
</evidence>
<evidence type="ECO:0000259" key="9">
    <source>
        <dbReference type="Pfam" id="PF23559"/>
    </source>
</evidence>
<feature type="domain" description="NB-ARC" evidence="7">
    <location>
        <begin position="183"/>
        <end position="358"/>
    </location>
</feature>
<evidence type="ECO:0000256" key="6">
    <source>
        <dbReference type="ARBA" id="ARBA00023054"/>
    </source>
</evidence>
<keyword evidence="5" id="KW-0611">Plant defense</keyword>
<dbReference type="InterPro" id="IPR036388">
    <property type="entry name" value="WH-like_DNA-bd_sf"/>
</dbReference>
<dbReference type="Gene3D" id="3.40.50.300">
    <property type="entry name" value="P-loop containing nucleotide triphosphate hydrolases"/>
    <property type="match status" value="1"/>
</dbReference>
<dbReference type="Proteomes" id="UP000604825">
    <property type="component" value="Unassembled WGS sequence"/>
</dbReference>
<dbReference type="Gene3D" id="1.20.5.4130">
    <property type="match status" value="1"/>
</dbReference>
<evidence type="ECO:0000259" key="10">
    <source>
        <dbReference type="Pfam" id="PF23598"/>
    </source>
</evidence>
<name>A0A811NAN5_9POAL</name>
<dbReference type="Pfam" id="PF00931">
    <property type="entry name" value="NB-ARC"/>
    <property type="match status" value="1"/>
</dbReference>
<evidence type="ECO:0000256" key="1">
    <source>
        <dbReference type="ARBA" id="ARBA00008894"/>
    </source>
</evidence>
<dbReference type="GO" id="GO:0043531">
    <property type="term" value="F:ADP binding"/>
    <property type="evidence" value="ECO:0007669"/>
    <property type="project" value="InterPro"/>
</dbReference>
<dbReference type="InterPro" id="IPR044974">
    <property type="entry name" value="Disease_R_plants"/>
</dbReference>
<evidence type="ECO:0000256" key="2">
    <source>
        <dbReference type="ARBA" id="ARBA00022614"/>
    </source>
</evidence>
<dbReference type="GO" id="GO:0002758">
    <property type="term" value="P:innate immune response-activating signaling pathway"/>
    <property type="evidence" value="ECO:0007669"/>
    <property type="project" value="UniProtKB-ARBA"/>
</dbReference>
<feature type="domain" description="Disease resistance R13L4/SHOC-2-like LRR" evidence="10">
    <location>
        <begin position="581"/>
        <end position="924"/>
    </location>
</feature>
<keyword evidence="12" id="KW-1185">Reference proteome</keyword>
<dbReference type="Gene3D" id="1.10.10.10">
    <property type="entry name" value="Winged helix-like DNA-binding domain superfamily/Winged helix DNA-binding domain"/>
    <property type="match status" value="1"/>
</dbReference>
<dbReference type="Pfam" id="PF23598">
    <property type="entry name" value="LRR_14"/>
    <property type="match status" value="1"/>
</dbReference>
<evidence type="ECO:0000256" key="3">
    <source>
        <dbReference type="ARBA" id="ARBA00022737"/>
    </source>
</evidence>
<dbReference type="Pfam" id="PF23559">
    <property type="entry name" value="WHD_DRP"/>
    <property type="match status" value="1"/>
</dbReference>
<evidence type="ECO:0000313" key="11">
    <source>
        <dbReference type="EMBL" id="CAD6220913.1"/>
    </source>
</evidence>
<reference evidence="11" key="1">
    <citation type="submission" date="2020-10" db="EMBL/GenBank/DDBJ databases">
        <authorList>
            <person name="Han B."/>
            <person name="Lu T."/>
            <person name="Zhao Q."/>
            <person name="Huang X."/>
            <person name="Zhao Y."/>
        </authorList>
    </citation>
    <scope>NUCLEOTIDE SEQUENCE</scope>
</reference>
<dbReference type="InterPro" id="IPR038005">
    <property type="entry name" value="RX-like_CC"/>
</dbReference>
<keyword evidence="2" id="KW-0433">Leucine-rich repeat</keyword>
<dbReference type="GO" id="GO:0009626">
    <property type="term" value="P:plant-type hypersensitive response"/>
    <property type="evidence" value="ECO:0007669"/>
    <property type="project" value="UniProtKB-ARBA"/>
</dbReference>
<feature type="domain" description="Disease resistance N-terminal" evidence="8">
    <location>
        <begin position="6"/>
        <end position="88"/>
    </location>
</feature>
<dbReference type="InterPro" id="IPR032675">
    <property type="entry name" value="LRR_dom_sf"/>
</dbReference>
<keyword evidence="4" id="KW-0547">Nucleotide-binding</keyword>
<feature type="domain" description="Disease resistance protein winged helix" evidence="9">
    <location>
        <begin position="450"/>
        <end position="521"/>
    </location>
</feature>
<dbReference type="SUPFAM" id="SSF52540">
    <property type="entry name" value="P-loop containing nucleoside triphosphate hydrolases"/>
    <property type="match status" value="1"/>
</dbReference>
<dbReference type="InterPro" id="IPR055414">
    <property type="entry name" value="LRR_R13L4/SHOC2-like"/>
</dbReference>
<dbReference type="Pfam" id="PF18052">
    <property type="entry name" value="Rx_N"/>
    <property type="match status" value="1"/>
</dbReference>
<dbReference type="Gene3D" id="3.80.10.10">
    <property type="entry name" value="Ribonuclease Inhibitor"/>
    <property type="match status" value="1"/>
</dbReference>
<dbReference type="Gene3D" id="1.10.8.430">
    <property type="entry name" value="Helical domain of apoptotic protease-activating factors"/>
    <property type="match status" value="1"/>
</dbReference>
<comment type="similarity">
    <text evidence="1">Belongs to the disease resistance NB-LRR family.</text>
</comment>
<dbReference type="PANTHER" id="PTHR23155:SF1005">
    <property type="entry name" value="OS07G0197300 PROTEIN"/>
    <property type="match status" value="1"/>
</dbReference>
<keyword evidence="6" id="KW-0175">Coiled coil</keyword>
<accession>A0A811NAN5</accession>
<evidence type="ECO:0000256" key="5">
    <source>
        <dbReference type="ARBA" id="ARBA00022821"/>
    </source>
</evidence>
<dbReference type="GO" id="GO:0042742">
    <property type="term" value="P:defense response to bacterium"/>
    <property type="evidence" value="ECO:0007669"/>
    <property type="project" value="UniProtKB-ARBA"/>
</dbReference>
<sequence>MEGAAQTFLSNAGQLLSSEYQQLSGVGGQVVELRDELDAINALLIMQSEAEDGAVDRFLQVCMRQLGEVAYDAEDCLDLYTLRIRSRPTDGVCAWLGRLLGTLPSRRRLACEIRALRARTLAISECQARFGVNRDALRRSPPLLPAPMTVSAPANDADRRHRLVGIAEQADKLAARLKAPVGDEGERKAVFSIVGFGGLGKTTLAMEVCRRLEAEFPWQGMVSVSQAFELSRDLKVLLTNLLRQVAKPETADDRGIKEEAALGAIDDLDGNGLAKRLEELLVDKRYLIVIDDVWSVRAWEAIQSKLPENNKGSRIILTTRIETVANACSPASFSGLCIHKMEPLKLEDSKKLFVSRVFGSMDVAYPKEFEDVMSDILKKCGGLPLAIISIASVLVGYKSPGGKDKWDRVCKSLGSQMEIHPTLEGMKHIVTLSYNHLPHELKGCMMYFSIFPEDYVIRKGRLLNRWMAEGLVHQKRGLTMWEVAESYLDELLSRNMIEEAGHLGGYAWMEQTYRVHDMLLEVMVSKSLEANFLSLHGGQYKGMLYDKIRRLSIHADVESVDSVAKRNVEGRRGEDNLNIQHVRSLSMFQLHGQHKLLKTLGNFVLLRVLDLEDCEGVTNKHVRYACNLCLLRFLSLRATNISKVPRQIGNLEHLQTLDLAYTLLTKLPETITKLEKLEDIRFCNKDLWGTMWTMPRGINKMKALHVLRRVSLGNDSKVAQEVGELEELEELDLSIDINKAIDEEVLKELALSISKMHSLRWLSIGRYVRSNDGGKILNFLHHLPTPPRLLQNLWIRGDIANGLPSWIGSLAHLVSFTTMITTVTDVELFGVLCMLPNLKTLYVTWNCYSGDELVACTIHKFPVLRDLILGGYLPKVIRFEEESMAMLEMLKLCFDYRSRHVAERSIVGIEHLTNLKNVMLDCRGDYHALVDTIYRLDQMKAENDRRSRSNQFQIAVKYS</sequence>
<keyword evidence="3" id="KW-0677">Repeat</keyword>
<protein>
    <submittedName>
        <fullName evidence="11">Uncharacterized protein</fullName>
    </submittedName>
</protein>
<comment type="caution">
    <text evidence="11">The sequence shown here is derived from an EMBL/GenBank/DDBJ whole genome shotgun (WGS) entry which is preliminary data.</text>
</comment>
<dbReference type="InterPro" id="IPR058922">
    <property type="entry name" value="WHD_DRP"/>
</dbReference>
<evidence type="ECO:0000256" key="4">
    <source>
        <dbReference type="ARBA" id="ARBA00022741"/>
    </source>
</evidence>
<evidence type="ECO:0000313" key="12">
    <source>
        <dbReference type="Proteomes" id="UP000604825"/>
    </source>
</evidence>
<dbReference type="FunFam" id="1.10.10.10:FF:000322">
    <property type="entry name" value="Probable disease resistance protein At1g63360"/>
    <property type="match status" value="1"/>
</dbReference>
<dbReference type="InterPro" id="IPR002182">
    <property type="entry name" value="NB-ARC"/>
</dbReference>
<dbReference type="EMBL" id="CAJGYO010000003">
    <property type="protein sequence ID" value="CAD6220913.1"/>
    <property type="molecule type" value="Genomic_DNA"/>
</dbReference>
<dbReference type="PANTHER" id="PTHR23155">
    <property type="entry name" value="DISEASE RESISTANCE PROTEIN RP"/>
    <property type="match status" value="1"/>
</dbReference>
<dbReference type="SUPFAM" id="SSF52047">
    <property type="entry name" value="RNI-like"/>
    <property type="match status" value="1"/>
</dbReference>
<dbReference type="InterPro" id="IPR041118">
    <property type="entry name" value="Rx_N"/>
</dbReference>
<proteinExistence type="inferred from homology"/>
<organism evidence="11 12">
    <name type="scientific">Miscanthus lutarioriparius</name>
    <dbReference type="NCBI Taxonomy" id="422564"/>
    <lineage>
        <taxon>Eukaryota</taxon>
        <taxon>Viridiplantae</taxon>
        <taxon>Streptophyta</taxon>
        <taxon>Embryophyta</taxon>
        <taxon>Tracheophyta</taxon>
        <taxon>Spermatophyta</taxon>
        <taxon>Magnoliopsida</taxon>
        <taxon>Liliopsida</taxon>
        <taxon>Poales</taxon>
        <taxon>Poaceae</taxon>
        <taxon>PACMAD clade</taxon>
        <taxon>Panicoideae</taxon>
        <taxon>Andropogonodae</taxon>
        <taxon>Andropogoneae</taxon>
        <taxon>Saccharinae</taxon>
        <taxon>Miscanthus</taxon>
    </lineage>
</organism>
<dbReference type="AlphaFoldDB" id="A0A811NAN5"/>
<dbReference type="InterPro" id="IPR042197">
    <property type="entry name" value="Apaf_helical"/>
</dbReference>
<dbReference type="PRINTS" id="PR00364">
    <property type="entry name" value="DISEASERSIST"/>
</dbReference>
<dbReference type="OrthoDB" id="687344at2759"/>
<evidence type="ECO:0000259" key="8">
    <source>
        <dbReference type="Pfam" id="PF18052"/>
    </source>
</evidence>
<dbReference type="CDD" id="cd14798">
    <property type="entry name" value="RX-CC_like"/>
    <property type="match status" value="1"/>
</dbReference>